<dbReference type="Pfam" id="PF01535">
    <property type="entry name" value="PPR"/>
    <property type="match status" value="2"/>
</dbReference>
<feature type="compositionally biased region" description="Low complexity" evidence="4">
    <location>
        <begin position="1"/>
        <end position="12"/>
    </location>
</feature>
<feature type="compositionally biased region" description="Polar residues" evidence="4">
    <location>
        <begin position="47"/>
        <end position="57"/>
    </location>
</feature>
<feature type="region of interest" description="Disordered" evidence="4">
    <location>
        <begin position="47"/>
        <end position="66"/>
    </location>
</feature>
<dbReference type="Proteomes" id="UP000008021">
    <property type="component" value="Chromosome 2"/>
</dbReference>
<feature type="compositionally biased region" description="Pro residues" evidence="4">
    <location>
        <begin position="112"/>
        <end position="122"/>
    </location>
</feature>
<evidence type="ECO:0000313" key="6">
    <source>
        <dbReference type="Proteomes" id="UP000008021"/>
    </source>
</evidence>
<dbReference type="PANTHER" id="PTHR47262">
    <property type="entry name" value="OS02G0132600 PROTEIN"/>
    <property type="match status" value="1"/>
</dbReference>
<keyword evidence="1" id="KW-0677">Repeat</keyword>
<evidence type="ECO:0000313" key="5">
    <source>
        <dbReference type="EnsemblPlants" id="OMERI02G03230.2"/>
    </source>
</evidence>
<dbReference type="Gene3D" id="1.25.40.10">
    <property type="entry name" value="Tetratricopeptide repeat domain"/>
    <property type="match status" value="2"/>
</dbReference>
<feature type="repeat" description="PPR" evidence="3">
    <location>
        <begin position="636"/>
        <end position="670"/>
    </location>
</feature>
<evidence type="ECO:0000256" key="1">
    <source>
        <dbReference type="ARBA" id="ARBA00022737"/>
    </source>
</evidence>
<name>A0A0E0CF10_9ORYZ</name>
<reference evidence="5" key="1">
    <citation type="submission" date="2015-04" db="UniProtKB">
        <authorList>
            <consortium name="EnsemblPlants"/>
        </authorList>
    </citation>
    <scope>IDENTIFICATION</scope>
</reference>
<dbReference type="AlphaFoldDB" id="A0A0E0CF10"/>
<feature type="region of interest" description="Disordered" evidence="4">
    <location>
        <begin position="79"/>
        <end position="160"/>
    </location>
</feature>
<evidence type="ECO:0000256" key="3">
    <source>
        <dbReference type="PROSITE-ProRule" id="PRU00708"/>
    </source>
</evidence>
<dbReference type="eggNOG" id="KOG4197">
    <property type="taxonomic scope" value="Eukaryota"/>
</dbReference>
<dbReference type="InterPro" id="IPR002885">
    <property type="entry name" value="PPR_rpt"/>
</dbReference>
<dbReference type="PANTHER" id="PTHR47262:SF1">
    <property type="entry name" value="OS02G0132600 PROTEIN"/>
    <property type="match status" value="1"/>
</dbReference>
<dbReference type="InterPro" id="IPR011990">
    <property type="entry name" value="TPR-like_helical_dom_sf"/>
</dbReference>
<dbReference type="Pfam" id="PF13041">
    <property type="entry name" value="PPR_2"/>
    <property type="match status" value="1"/>
</dbReference>
<reference evidence="5" key="2">
    <citation type="submission" date="2018-05" db="EMBL/GenBank/DDBJ databases">
        <title>OmerRS3 (Oryza meridionalis Reference Sequence Version 3).</title>
        <authorList>
            <person name="Zhang J."/>
            <person name="Kudrna D."/>
            <person name="Lee S."/>
            <person name="Talag J."/>
            <person name="Welchert J."/>
            <person name="Wing R.A."/>
        </authorList>
    </citation>
    <scope>NUCLEOTIDE SEQUENCE [LARGE SCALE GENOMIC DNA]</scope>
    <source>
        <strain evidence="5">cv. OR44</strain>
    </source>
</reference>
<evidence type="ECO:0000256" key="4">
    <source>
        <dbReference type="SAM" id="MobiDB-lite"/>
    </source>
</evidence>
<protein>
    <submittedName>
        <fullName evidence="5">Uncharacterized protein</fullName>
    </submittedName>
</protein>
<dbReference type="PROSITE" id="PS51375">
    <property type="entry name" value="PPR"/>
    <property type="match status" value="1"/>
</dbReference>
<keyword evidence="2" id="KW-0809">Transit peptide</keyword>
<organism evidence="5">
    <name type="scientific">Oryza meridionalis</name>
    <dbReference type="NCBI Taxonomy" id="40149"/>
    <lineage>
        <taxon>Eukaryota</taxon>
        <taxon>Viridiplantae</taxon>
        <taxon>Streptophyta</taxon>
        <taxon>Embryophyta</taxon>
        <taxon>Tracheophyta</taxon>
        <taxon>Spermatophyta</taxon>
        <taxon>Magnoliopsida</taxon>
        <taxon>Liliopsida</taxon>
        <taxon>Poales</taxon>
        <taxon>Poaceae</taxon>
        <taxon>BOP clade</taxon>
        <taxon>Oryzoideae</taxon>
        <taxon>Oryzeae</taxon>
        <taxon>Oryzinae</taxon>
        <taxon>Oryza</taxon>
    </lineage>
</organism>
<feature type="region of interest" description="Disordered" evidence="4">
    <location>
        <begin position="975"/>
        <end position="996"/>
    </location>
</feature>
<proteinExistence type="predicted"/>
<accession>A0A0E0CF10</accession>
<sequence length="996" mass="112226">MTKKAAAATAATGPQLATRKNPSSSHRKAVTPATAVSPTSLLRLKQAASSKRTNLPSTLPDAQGNRHHARAIFRAVSRVRPSPRHRTAITPSFRRGGADHTTAPRRRRRLLRPPPPRTPPPMWKRVLETTKKAAAAATGPQLATRKNPSSSRRKAVTPATAVSPAALLRLKQAASSKRTNLPSTLPDAQDVAAVEDENPSGGFTKEILSILNGPDDAEELRGAQAPPEESEDAEESVVNRILDTEWFAAPPPSNPLVAWRKEVAREKKKRYIFKNTESRRFTRLMQKCADKLGAEPALEFFGKLGRDTGAKEFNALIRICLGKAKECRDIDSAVEHIYRAYRLFELMRERGYQIVEDCYGPFLLYLVDVGMSEEFDMFSVFFKDANPQYSSRIAYYEMLLWIRAQDEEKIQELCRSVEDFNEEGDYDMAESYMLAFAESDRRLDFISLLESLDPTRILRSKYLLTIFQSLGRLELKNYAEKLLQQMRSKESGVGKFSSIIFEYASNIPNIAVEDVIVSFNRWHEQFEVAPSISASEKIISVCCKSSKISLALDVAECLCKSNPDMPVELFHPIIQACEQGSEFHMVHPIYDLMRRHKMKLKTETFRNMINLCVKMKDFEGAYRILTDAEESGDISTVSLYNAIMLGYFREKNHNGAQMVMAQMQIAGVKPDSETYCYLIFNCEFEEKISEYLDQLRQDGIHMSKHIYMSLVSAYARLGNFDMAKQVLQNKEIPPKYLNEIKSALIGALASNGKVLDGLIMYDEIKQSGCHLEPKSAIALIENTQTKGELDRLYQLLEELGDSNMWFDGCSRVLLYCVQHNHPNAAIGLLKQLKEKDEMSTYMVIDQVFSQIWDMDPVNLDFGMKILHAVKELELNVSRTSLDFLLSACVKAKDSNRAQLIWTEYESAGLPHNVLTSLRMYQALLLSQKKKATKKLLRKIPKEDVHVRYIIDSCQMAYCSQNLKLPSASRSSSIKRAASKAGSTCKPAASGTEVVSK</sequence>
<dbReference type="Gramene" id="OMERI02G03230.2">
    <property type="protein sequence ID" value="OMERI02G03230.2"/>
    <property type="gene ID" value="OMERI02G03230"/>
</dbReference>
<evidence type="ECO:0000256" key="2">
    <source>
        <dbReference type="ARBA" id="ARBA00022946"/>
    </source>
</evidence>
<dbReference type="STRING" id="40149.A0A0E0CF10"/>
<dbReference type="EnsemblPlants" id="OMERI02G03230.2">
    <property type="protein sequence ID" value="OMERI02G03230.2"/>
    <property type="gene ID" value="OMERI02G03230"/>
</dbReference>
<keyword evidence="6" id="KW-1185">Reference proteome</keyword>
<feature type="region of interest" description="Disordered" evidence="4">
    <location>
        <begin position="1"/>
        <end position="42"/>
    </location>
</feature>